<accession>A0A2U3BBF2</accession>
<dbReference type="EMBL" id="QFWT01000003">
    <property type="protein sequence ID" value="PWI34121.1"/>
    <property type="molecule type" value="Genomic_DNA"/>
</dbReference>
<reference evidence="3 4" key="1">
    <citation type="submission" date="2018-05" db="EMBL/GenBank/DDBJ databases">
        <title>Vibrio limimaris sp. nov., isolated from marine sediment.</title>
        <authorList>
            <person name="Li C.-M."/>
        </authorList>
    </citation>
    <scope>NUCLEOTIDE SEQUENCE [LARGE SCALE GENOMIC DNA]</scope>
    <source>
        <strain evidence="3 4">E4404</strain>
    </source>
</reference>
<evidence type="ECO:0000256" key="2">
    <source>
        <dbReference type="SAM" id="Phobius"/>
    </source>
</evidence>
<feature type="coiled-coil region" evidence="1">
    <location>
        <begin position="107"/>
        <end position="193"/>
    </location>
</feature>
<keyword evidence="2" id="KW-0472">Membrane</keyword>
<sequence length="246" mass="28468">MKDQNDQDNVVVIEERDKRTYLYIAVAAVFGIAIGGLVGSIVTQSRWESAYHQVLARLEQVSTVPLTNSKPRVDEPALDIETEVNKRVTEQLESEVSVLQKEFDAELQASKNMVTELEKVNINLETRIKTQQEAIEQSRDENVQLQQKIEMQGVVFERARELFQKELRVKQELDKLQQEREELEPKVARYRKDCDAYLEGNDWDVAENSCDKHDEANSRISQIDQMIEVHRLDLREIQQIASEIGL</sequence>
<comment type="caution">
    <text evidence="3">The sequence shown here is derived from an EMBL/GenBank/DDBJ whole genome shotgun (WGS) entry which is preliminary data.</text>
</comment>
<keyword evidence="4" id="KW-1185">Reference proteome</keyword>
<dbReference type="Proteomes" id="UP000245362">
    <property type="component" value="Unassembled WGS sequence"/>
</dbReference>
<evidence type="ECO:0000256" key="1">
    <source>
        <dbReference type="SAM" id="Coils"/>
    </source>
</evidence>
<name>A0A2U3BBF2_9VIBR</name>
<organism evidence="3 4">
    <name type="scientific">Vibrio albus</name>
    <dbReference type="NCBI Taxonomy" id="2200953"/>
    <lineage>
        <taxon>Bacteria</taxon>
        <taxon>Pseudomonadati</taxon>
        <taxon>Pseudomonadota</taxon>
        <taxon>Gammaproteobacteria</taxon>
        <taxon>Vibrionales</taxon>
        <taxon>Vibrionaceae</taxon>
        <taxon>Vibrio</taxon>
    </lineage>
</organism>
<keyword evidence="2" id="KW-1133">Transmembrane helix</keyword>
<evidence type="ECO:0000313" key="4">
    <source>
        <dbReference type="Proteomes" id="UP000245362"/>
    </source>
</evidence>
<dbReference type="RefSeq" id="WP_109319372.1">
    <property type="nucleotide sequence ID" value="NZ_QFWT01000003.1"/>
</dbReference>
<evidence type="ECO:0000313" key="3">
    <source>
        <dbReference type="EMBL" id="PWI34121.1"/>
    </source>
</evidence>
<gene>
    <name evidence="3" type="ORF">DI392_07990</name>
</gene>
<keyword evidence="2" id="KW-0812">Transmembrane</keyword>
<feature type="transmembrane region" description="Helical" evidence="2">
    <location>
        <begin position="21"/>
        <end position="42"/>
    </location>
</feature>
<protein>
    <submittedName>
        <fullName evidence="3">Chromosome partitioning protein ParA</fullName>
    </submittedName>
</protein>
<dbReference type="AlphaFoldDB" id="A0A2U3BBF2"/>
<proteinExistence type="predicted"/>
<dbReference type="OrthoDB" id="5918980at2"/>
<keyword evidence="1" id="KW-0175">Coiled coil</keyword>